<comment type="caution">
    <text evidence="4">The sequence shown here is derived from an EMBL/GenBank/DDBJ whole genome shotgun (WGS) entry which is preliminary data.</text>
</comment>
<dbReference type="GO" id="GO:0000160">
    <property type="term" value="P:phosphorelay signal transduction system"/>
    <property type="evidence" value="ECO:0007669"/>
    <property type="project" value="InterPro"/>
</dbReference>
<evidence type="ECO:0000256" key="2">
    <source>
        <dbReference type="PROSITE-ProRule" id="PRU00169"/>
    </source>
</evidence>
<accession>A0A9X2L8T9</accession>
<dbReference type="PANTHER" id="PTHR44591:SF3">
    <property type="entry name" value="RESPONSE REGULATORY DOMAIN-CONTAINING PROTEIN"/>
    <property type="match status" value="1"/>
</dbReference>
<dbReference type="Proteomes" id="UP001142610">
    <property type="component" value="Unassembled WGS sequence"/>
</dbReference>
<dbReference type="SUPFAM" id="SSF52172">
    <property type="entry name" value="CheY-like"/>
    <property type="match status" value="1"/>
</dbReference>
<feature type="modified residue" description="4-aspartylphosphate" evidence="2">
    <location>
        <position position="63"/>
    </location>
</feature>
<dbReference type="PROSITE" id="PS50110">
    <property type="entry name" value="RESPONSE_REGULATORY"/>
    <property type="match status" value="1"/>
</dbReference>
<evidence type="ECO:0000313" key="4">
    <source>
        <dbReference type="EMBL" id="MCQ8184312.1"/>
    </source>
</evidence>
<dbReference type="AlphaFoldDB" id="A0A9X2L8T9"/>
<gene>
    <name evidence="4" type="ORF">NOG11_02825</name>
</gene>
<dbReference type="InterPro" id="IPR011006">
    <property type="entry name" value="CheY-like_superfamily"/>
</dbReference>
<evidence type="ECO:0000259" key="3">
    <source>
        <dbReference type="PROSITE" id="PS50110"/>
    </source>
</evidence>
<dbReference type="Gene3D" id="3.40.50.2300">
    <property type="match status" value="1"/>
</dbReference>
<dbReference type="SMART" id="SM00448">
    <property type="entry name" value="REC"/>
    <property type="match status" value="1"/>
</dbReference>
<feature type="domain" description="Response regulatory" evidence="3">
    <location>
        <begin position="13"/>
        <end position="125"/>
    </location>
</feature>
<dbReference type="RefSeq" id="WP_256618117.1">
    <property type="nucleotide sequence ID" value="NZ_JANIBC010000001.1"/>
</dbReference>
<sequence>MTKAQSFKPSLDHILICEDDPVQGKLLEELLRAKGYGCVGPCMTASDAVSAARDAPVRAALLDVALDGGSSKEAASILKERGIPFAFITAYGPGTASTMAAYSDELIVPKPVSPDVLGDIIDTLIPAGSAE</sequence>
<dbReference type="InterPro" id="IPR050595">
    <property type="entry name" value="Bact_response_regulator"/>
</dbReference>
<dbReference type="Pfam" id="PF00072">
    <property type="entry name" value="Response_reg"/>
    <property type="match status" value="1"/>
</dbReference>
<dbReference type="PANTHER" id="PTHR44591">
    <property type="entry name" value="STRESS RESPONSE REGULATOR PROTEIN 1"/>
    <property type="match status" value="1"/>
</dbReference>
<reference evidence="4" key="1">
    <citation type="submission" date="2022-07" db="EMBL/GenBank/DDBJ databases">
        <title>Parvularcula maris sp. nov., an algicidal bacterium isolated from seawater.</title>
        <authorList>
            <person name="Li F."/>
        </authorList>
    </citation>
    <scope>NUCLEOTIDE SEQUENCE</scope>
    <source>
        <strain evidence="4">BGMRC 0090</strain>
    </source>
</reference>
<name>A0A9X2L8T9_9PROT</name>
<dbReference type="EMBL" id="JANIBC010000001">
    <property type="protein sequence ID" value="MCQ8184312.1"/>
    <property type="molecule type" value="Genomic_DNA"/>
</dbReference>
<keyword evidence="1 2" id="KW-0597">Phosphoprotein</keyword>
<evidence type="ECO:0000256" key="1">
    <source>
        <dbReference type="ARBA" id="ARBA00022553"/>
    </source>
</evidence>
<protein>
    <submittedName>
        <fullName evidence="4">Response regulator</fullName>
    </submittedName>
</protein>
<dbReference type="InterPro" id="IPR001789">
    <property type="entry name" value="Sig_transdc_resp-reg_receiver"/>
</dbReference>
<keyword evidence="5" id="KW-1185">Reference proteome</keyword>
<proteinExistence type="predicted"/>
<organism evidence="4 5">
    <name type="scientific">Parvularcula maris</name>
    <dbReference type="NCBI Taxonomy" id="2965077"/>
    <lineage>
        <taxon>Bacteria</taxon>
        <taxon>Pseudomonadati</taxon>
        <taxon>Pseudomonadota</taxon>
        <taxon>Alphaproteobacteria</taxon>
        <taxon>Parvularculales</taxon>
        <taxon>Parvularculaceae</taxon>
        <taxon>Parvularcula</taxon>
    </lineage>
</organism>
<evidence type="ECO:0000313" key="5">
    <source>
        <dbReference type="Proteomes" id="UP001142610"/>
    </source>
</evidence>